<dbReference type="SMART" id="SM00326">
    <property type="entry name" value="SH3"/>
    <property type="match status" value="1"/>
</dbReference>
<evidence type="ECO:0000256" key="7">
    <source>
        <dbReference type="ARBA" id="ARBA00022737"/>
    </source>
</evidence>
<dbReference type="PRINTS" id="PR00452">
    <property type="entry name" value="SH3DOMAIN"/>
</dbReference>
<dbReference type="GO" id="GO:0042062">
    <property type="term" value="P:long-term strengthening of neuromuscular junction"/>
    <property type="evidence" value="ECO:0007669"/>
    <property type="project" value="UniProtKB-ARBA"/>
</dbReference>
<feature type="coiled-coil region" evidence="12">
    <location>
        <begin position="115"/>
        <end position="142"/>
    </location>
</feature>
<dbReference type="GO" id="GO:0003779">
    <property type="term" value="F:actin binding"/>
    <property type="evidence" value="ECO:0007669"/>
    <property type="project" value="UniProtKB-KW"/>
</dbReference>
<dbReference type="Gene3D" id="2.30.30.40">
    <property type="entry name" value="SH3 Domains"/>
    <property type="match status" value="1"/>
</dbReference>
<dbReference type="OrthoDB" id="6018565at2759"/>
<dbReference type="Pfam" id="PF00018">
    <property type="entry name" value="SH3_1"/>
    <property type="match status" value="1"/>
</dbReference>
<keyword evidence="4" id="KW-0117">Actin capping</keyword>
<evidence type="ECO:0000256" key="9">
    <source>
        <dbReference type="ARBA" id="ARBA00023203"/>
    </source>
</evidence>
<dbReference type="CDD" id="cd11808">
    <property type="entry name" value="SH3_Alpha_Spectrin"/>
    <property type="match status" value="1"/>
</dbReference>
<dbReference type="FunFam" id="1.20.58.60:FF:000017">
    <property type="entry name" value="Spectrin alpha chain, non-erythrocytic 1"/>
    <property type="match status" value="1"/>
</dbReference>
<evidence type="ECO:0000256" key="6">
    <source>
        <dbReference type="ARBA" id="ARBA00022553"/>
    </source>
</evidence>
<keyword evidence="10" id="KW-0206">Cytoskeleton</keyword>
<feature type="coiled-coil region" evidence="12">
    <location>
        <begin position="819"/>
        <end position="853"/>
    </location>
</feature>
<dbReference type="GO" id="GO:0016328">
    <property type="term" value="C:lateral plasma membrane"/>
    <property type="evidence" value="ECO:0007669"/>
    <property type="project" value="UniProtKB-ARBA"/>
</dbReference>
<dbReference type="Gene3D" id="1.20.58.60">
    <property type="match status" value="14"/>
</dbReference>
<dbReference type="InterPro" id="IPR036028">
    <property type="entry name" value="SH3-like_dom_sf"/>
</dbReference>
<dbReference type="InterPro" id="IPR002017">
    <property type="entry name" value="Spectrin_repeat"/>
</dbReference>
<keyword evidence="15" id="KW-1185">Reference proteome</keyword>
<accession>A0A3P7MJD9</accession>
<keyword evidence="6" id="KW-0597">Phosphoprotein</keyword>
<keyword evidence="12" id="KW-0175">Coiled coil</keyword>
<dbReference type="InterPro" id="IPR001452">
    <property type="entry name" value="SH3_domain"/>
</dbReference>
<feature type="coiled-coil region" evidence="12">
    <location>
        <begin position="394"/>
        <end position="435"/>
    </location>
</feature>
<name>A0A3P7MJD9_9BILA</name>
<protein>
    <recommendedName>
        <fullName evidence="13">SH3 domain-containing protein</fullName>
    </recommendedName>
</protein>
<evidence type="ECO:0000256" key="11">
    <source>
        <dbReference type="PROSITE-ProRule" id="PRU00192"/>
    </source>
</evidence>
<keyword evidence="8" id="KW-0112">Calmodulin-binding</keyword>
<dbReference type="FunFam" id="1.20.58.60:FF:000013">
    <property type="entry name" value="Spectrin alpha chain, non-erythrocytic 1"/>
    <property type="match status" value="1"/>
</dbReference>
<dbReference type="SMART" id="SM00150">
    <property type="entry name" value="SPEC"/>
    <property type="match status" value="14"/>
</dbReference>
<feature type="domain" description="SH3" evidence="13">
    <location>
        <begin position="149"/>
        <end position="208"/>
    </location>
</feature>
<evidence type="ECO:0000256" key="8">
    <source>
        <dbReference type="ARBA" id="ARBA00022860"/>
    </source>
</evidence>
<evidence type="ECO:0000259" key="13">
    <source>
        <dbReference type="PROSITE" id="PS50002"/>
    </source>
</evidence>
<comment type="similarity">
    <text evidence="2">Belongs to the spectrin family.</text>
</comment>
<comment type="subcellular location">
    <subcellularLocation>
        <location evidence="1">Cytoplasm</location>
        <location evidence="1">Cytoskeleton</location>
    </subcellularLocation>
</comment>
<evidence type="ECO:0000313" key="14">
    <source>
        <dbReference type="EMBL" id="VDN18001.1"/>
    </source>
</evidence>
<dbReference type="FunFam" id="1.20.58.60:FF:000007">
    <property type="entry name" value="Spectrin alpha chain non-erythrocytic 1"/>
    <property type="match status" value="2"/>
</dbReference>
<dbReference type="SUPFAM" id="SSF50044">
    <property type="entry name" value="SH3-domain"/>
    <property type="match status" value="1"/>
</dbReference>
<dbReference type="SUPFAM" id="SSF46966">
    <property type="entry name" value="Spectrin repeat"/>
    <property type="match status" value="13"/>
</dbReference>
<evidence type="ECO:0000256" key="3">
    <source>
        <dbReference type="ARBA" id="ARBA00022443"/>
    </source>
</evidence>
<evidence type="ECO:0000256" key="12">
    <source>
        <dbReference type="SAM" id="Coils"/>
    </source>
</evidence>
<dbReference type="PRINTS" id="PR01887">
    <property type="entry name" value="SPECTRNALPHA"/>
</dbReference>
<dbReference type="InterPro" id="IPR035825">
    <property type="entry name" value="Alpha_Spectrin_SH3"/>
</dbReference>
<evidence type="ECO:0000256" key="4">
    <source>
        <dbReference type="ARBA" id="ARBA00022467"/>
    </source>
</evidence>
<dbReference type="FunFam" id="2.30.30.40:FF:000154">
    <property type="entry name" value="Alpha spectrin, isoform C"/>
    <property type="match status" value="1"/>
</dbReference>
<evidence type="ECO:0000256" key="2">
    <source>
        <dbReference type="ARBA" id="ARBA00006826"/>
    </source>
</evidence>
<dbReference type="FunFam" id="1.20.58.60:FF:000020">
    <property type="entry name" value="Spectrin alpha chain, non-erythrocytic 1"/>
    <property type="match status" value="3"/>
</dbReference>
<dbReference type="GO" id="GO:0005856">
    <property type="term" value="C:cytoskeleton"/>
    <property type="evidence" value="ECO:0007669"/>
    <property type="project" value="UniProtKB-SubCell"/>
</dbReference>
<dbReference type="GO" id="GO:0008017">
    <property type="term" value="F:microtubule binding"/>
    <property type="evidence" value="ECO:0007669"/>
    <property type="project" value="UniProtKB-ARBA"/>
</dbReference>
<sequence length="1530" mass="177041">MIKKQQALIAEIANHEPQIEAVAAAAEAMIKQGHFLAPDIRDKLAQLRDSWRNLKAKADKRRQDLDDSLQATLSTFFGTPPRIHTESWMREKEPVVGSTDYGKDEDSAESLLKKHRALMSDLEAFKSTIDELQKQASQCRYQEQPGGQLGRECVMALYDYTEKSPREVSIKKGDVLTLLNSTNKDWWKVEVNDRQGFVPAAYVKKVEAGAAQKSATQQVPSSIGAKQHEIEDQYQKLVMLGDTRRRKLEEACKGYQLLREANDLAEWIRSREAVAAQQEIGSDLEQVEVLQKKFDDFKGDLKANEIRLQEMNQIATALTSVGQTETAVRIRQQIEDLNARWRALEEQTEQREQQLGSAHEVQRFHRDVDETKDWIMEKDEALDSEDFGRDLRSVQALQRKHEGVERDLAALGDKIKTLDEKANRLRQTHPEAAEQIYDLQKQLNEQWNRLTAKANNRKEKLLDSYDYQRFLSDFRDLMQWTAAMNQLVSSDELANDVTGAEALLERHQEYRTEIDSRSATFQAFEQFGNQLLNSHHYASENIKQRLEDVNNARQKLEDSWVYRRHILDQCLELQLFYRDCEQADTWMSAREAFLNQEDTGDNVESLIKKHEDFDKAIASQQEKISALQTFANQLINADHYDKNAVAEKRDQILQRWDRLKAALIEKRSKLGESQTLQQFSRDADEIENWIAEKFQIAQEESYRDPTHIQQKHQKQQAFEAELAANADRIATLITAGQNLIDASKYTTIIKGSDAVSQRLKALNDQWELLVKTTSEKSYRLKEANKQKSFMAAVKDLEFWLGEVESLLASEDYGKDLASIENLLKKHQLLEADISAHAERVREMNVQADNLLENEQFDQPEINGRRKLFYRDCEQADTWMSAREAFLNQEDTGDNVESLIKKHEDFDKAIASQQEKISALQTFANQLINADHYDKNAVAEKRDQILQRWDRLKAALIEKRSKLGESQTLQQFSRDADEIENWIAEKFQIAQEESYRDPTHIQQKHQKQQAFEAELAANADRIATLITAGQNLIDASKCAGGEARFFFPLFDAVSQRLKALNDQWELLVKTTSEKSYRLKEANKQKSFMAAVKDLEFWLGEVESMFVQAINDRYQNVRKMADIRREKLNKAITVYQFLRDIDDEESWIKEKKLLVSSDDYGRDLTGVQNLRKKHRRLDNELASHEPQVQLVRDRGLELVSLTDTAGPEIRRRMQALEESWDEIRNITGKRQQKLGESEDFQIFIGKVEEEEAWMNEKQQILSSDNYGENMAGVQGLLKKHDAFEADLALHTQRLIDAGNHHSPTIKARCEQLRNRLEDVAELARRRLQRLQDNSAYLQFMWKCDVVESWIGMGFLSSLEAFDAGLNAFEHEGIQRITELKDQLVNARHAQSANIEKRHGNVIARWQQLLANSEARRQKLLKMQEQYKQIEELYLTFAKKASAFNSWFENAEEDLTDPVRCNSLEEISALREAHAEFHKSLSTAEEDFGQLQELDKQIKSFNVGPNPYTWFTMDALEETWRNLQKIIKVDLCS</sequence>
<keyword evidence="5" id="KW-0963">Cytoplasm</keyword>
<dbReference type="PANTHER" id="PTHR11915">
    <property type="entry name" value="SPECTRIN/FILAMIN RELATED CYTOSKELETAL PROTEIN"/>
    <property type="match status" value="1"/>
</dbReference>
<dbReference type="GO" id="GO:0007026">
    <property type="term" value="P:negative regulation of microtubule depolymerization"/>
    <property type="evidence" value="ECO:0007669"/>
    <property type="project" value="UniProtKB-ARBA"/>
</dbReference>
<keyword evidence="7" id="KW-0677">Repeat</keyword>
<proteinExistence type="inferred from homology"/>
<dbReference type="InterPro" id="IPR018159">
    <property type="entry name" value="Spectrin/alpha-actinin"/>
</dbReference>
<evidence type="ECO:0000256" key="10">
    <source>
        <dbReference type="ARBA" id="ARBA00023212"/>
    </source>
</evidence>
<feature type="coiled-coil region" evidence="12">
    <location>
        <begin position="1304"/>
        <end position="1331"/>
    </location>
</feature>
<dbReference type="EMBL" id="UYRT01078194">
    <property type="protein sequence ID" value="VDN18001.1"/>
    <property type="molecule type" value="Genomic_DNA"/>
</dbReference>
<reference evidence="14 15" key="1">
    <citation type="submission" date="2018-11" db="EMBL/GenBank/DDBJ databases">
        <authorList>
            <consortium name="Pathogen Informatics"/>
        </authorList>
    </citation>
    <scope>NUCLEOTIDE SEQUENCE [LARGE SCALE GENOMIC DNA]</scope>
</reference>
<dbReference type="FunFam" id="1.20.58.60:FF:000258">
    <property type="entry name" value="Spectrin alpha chain"/>
    <property type="match status" value="1"/>
</dbReference>
<gene>
    <name evidence="14" type="ORF">GPUH_LOCUS10855</name>
</gene>
<dbReference type="Proteomes" id="UP000271098">
    <property type="component" value="Unassembled WGS sequence"/>
</dbReference>
<feature type="coiled-coil region" evidence="12">
    <location>
        <begin position="327"/>
        <end position="354"/>
    </location>
</feature>
<keyword evidence="9" id="KW-0009">Actin-binding</keyword>
<dbReference type="CDD" id="cd00176">
    <property type="entry name" value="SPEC"/>
    <property type="match status" value="6"/>
</dbReference>
<evidence type="ECO:0000256" key="5">
    <source>
        <dbReference type="ARBA" id="ARBA00022490"/>
    </source>
</evidence>
<evidence type="ECO:0000256" key="1">
    <source>
        <dbReference type="ARBA" id="ARBA00004245"/>
    </source>
</evidence>
<dbReference type="GO" id="GO:0005516">
    <property type="term" value="F:calmodulin binding"/>
    <property type="evidence" value="ECO:0007669"/>
    <property type="project" value="UniProtKB-KW"/>
</dbReference>
<organism evidence="14 15">
    <name type="scientific">Gongylonema pulchrum</name>
    <dbReference type="NCBI Taxonomy" id="637853"/>
    <lineage>
        <taxon>Eukaryota</taxon>
        <taxon>Metazoa</taxon>
        <taxon>Ecdysozoa</taxon>
        <taxon>Nematoda</taxon>
        <taxon>Chromadorea</taxon>
        <taxon>Rhabditida</taxon>
        <taxon>Spirurina</taxon>
        <taxon>Spiruromorpha</taxon>
        <taxon>Spiruroidea</taxon>
        <taxon>Gongylonematidae</taxon>
        <taxon>Gongylonema</taxon>
    </lineage>
</organism>
<dbReference type="GO" id="GO:0045169">
    <property type="term" value="C:fusome"/>
    <property type="evidence" value="ECO:0007669"/>
    <property type="project" value="UniProtKB-ARBA"/>
</dbReference>
<dbReference type="PROSITE" id="PS50002">
    <property type="entry name" value="SH3"/>
    <property type="match status" value="1"/>
</dbReference>
<dbReference type="GO" id="GO:0051693">
    <property type="term" value="P:actin filament capping"/>
    <property type="evidence" value="ECO:0007669"/>
    <property type="project" value="UniProtKB-KW"/>
</dbReference>
<evidence type="ECO:0000313" key="15">
    <source>
        <dbReference type="Proteomes" id="UP000271098"/>
    </source>
</evidence>
<keyword evidence="3 11" id="KW-0728">SH3 domain</keyword>
<dbReference type="Pfam" id="PF00435">
    <property type="entry name" value="Spectrin"/>
    <property type="match status" value="14"/>
</dbReference>